<feature type="region of interest" description="Disordered" evidence="12">
    <location>
        <begin position="410"/>
        <end position="445"/>
    </location>
</feature>
<accession>A0ABN8P2P0</accession>
<dbReference type="InterPro" id="IPR028325">
    <property type="entry name" value="VG_K_chnl"/>
</dbReference>
<keyword evidence="11" id="KW-0407">Ion channel</keyword>
<evidence type="ECO:0000256" key="6">
    <source>
        <dbReference type="ARBA" id="ARBA00022882"/>
    </source>
</evidence>
<evidence type="ECO:0000256" key="5">
    <source>
        <dbReference type="ARBA" id="ARBA00022826"/>
    </source>
</evidence>
<feature type="compositionally biased region" description="Polar residues" evidence="12">
    <location>
        <begin position="598"/>
        <end position="610"/>
    </location>
</feature>
<dbReference type="Gene3D" id="1.20.120.350">
    <property type="entry name" value="Voltage-gated potassium channels. Chain C"/>
    <property type="match status" value="1"/>
</dbReference>
<keyword evidence="5" id="KW-0631">Potassium channel</keyword>
<feature type="transmembrane region" description="Helical" evidence="13">
    <location>
        <begin position="353"/>
        <end position="374"/>
    </location>
</feature>
<evidence type="ECO:0000256" key="2">
    <source>
        <dbReference type="ARBA" id="ARBA00022448"/>
    </source>
</evidence>
<dbReference type="Proteomes" id="UP001159405">
    <property type="component" value="Unassembled WGS sequence"/>
</dbReference>
<gene>
    <name evidence="15" type="ORF">PLOB_00034767</name>
</gene>
<organism evidence="15 16">
    <name type="scientific">Porites lobata</name>
    <dbReference type="NCBI Taxonomy" id="104759"/>
    <lineage>
        <taxon>Eukaryota</taxon>
        <taxon>Metazoa</taxon>
        <taxon>Cnidaria</taxon>
        <taxon>Anthozoa</taxon>
        <taxon>Hexacorallia</taxon>
        <taxon>Scleractinia</taxon>
        <taxon>Fungiina</taxon>
        <taxon>Poritidae</taxon>
        <taxon>Porites</taxon>
    </lineage>
</organism>
<comment type="caution">
    <text evidence="15">The sequence shown here is derived from an EMBL/GenBank/DDBJ whole genome shotgun (WGS) entry which is preliminary data.</text>
</comment>
<evidence type="ECO:0000256" key="3">
    <source>
        <dbReference type="ARBA" id="ARBA00022538"/>
    </source>
</evidence>
<keyword evidence="4 13" id="KW-0812">Transmembrane</keyword>
<keyword evidence="6" id="KW-0851">Voltage-gated channel</keyword>
<dbReference type="PANTHER" id="PTHR11537">
    <property type="entry name" value="VOLTAGE-GATED POTASSIUM CHANNEL"/>
    <property type="match status" value="1"/>
</dbReference>
<dbReference type="SUPFAM" id="SSF54695">
    <property type="entry name" value="POZ domain"/>
    <property type="match status" value="1"/>
</dbReference>
<feature type="transmembrane region" description="Helical" evidence="13">
    <location>
        <begin position="291"/>
        <end position="309"/>
    </location>
</feature>
<proteinExistence type="predicted"/>
<evidence type="ECO:0000256" key="1">
    <source>
        <dbReference type="ARBA" id="ARBA00004141"/>
    </source>
</evidence>
<protein>
    <recommendedName>
        <fullName evidence="14">BTB domain-containing protein</fullName>
    </recommendedName>
</protein>
<dbReference type="EMBL" id="CALNXK010000048">
    <property type="protein sequence ID" value="CAH3130662.1"/>
    <property type="molecule type" value="Genomic_DNA"/>
</dbReference>
<sequence>MDTIADRIVINVGGKRHETHASTLQTIPDTRLAWIAESFLANDNRQEIFFDRNPELFGIILNYYRTGQLHAPRDFCGPLFEAELIFWGIEEREMEACCWPYYTQHRDAEKNLKDFVGPEFEDTDNDDEEFSPDLESSPFHQVSSLSYWTLYKPKIWAVLDDPHSSTKAKVFALFSLFMILASVASLCASSVVIEDEYVRGFEYLFCAWFTLEFIARFIFCPDKIVFFKQIMTWVDLMSLLPFYSKLFFKTDLLSFLRAVRLIRVFRALKAFAFTSGLQIIVQSLKASFRELILLLIILLIPVVVFSSIVYDIENNVPSQPHFRNIPETFWWAIITMTTVGYGDMVPKTILGRVIGGICAIFGVLIVALPVSVIGNNFSTYYTHAQARLSLPRKKRRLICAANLRMNVLPEQSAPSSTSLKQNGGLQETSEGIQLDASPGSAKRFRRYHRRSRNTLFAHGDVYIGPSKLERQKLSRSSTCKEEENENETENETKSESATTKETISSGELDNKPDKVRDLSGTDSEILPAISSLPRNFTLINSTHESEEIIEEAETRPASVLSEHRNGVIKKRNKTANLPVSHRKKSNSSPNKWLELKNEQSPTESRRPQSSRARKARVSPAEVLESYQNHVEGSTQNLSPRHYPVPSFKLDMENSQTDKPALVKMPEQKSNKTANSTNFTETLHRPRTATLDADVTNGYAI</sequence>
<reference evidence="15 16" key="1">
    <citation type="submission" date="2022-05" db="EMBL/GenBank/DDBJ databases">
        <authorList>
            <consortium name="Genoscope - CEA"/>
            <person name="William W."/>
        </authorList>
    </citation>
    <scope>NUCLEOTIDE SEQUENCE [LARGE SCALE GENOMIC DNA]</scope>
</reference>
<dbReference type="SMART" id="SM00225">
    <property type="entry name" value="BTB"/>
    <property type="match status" value="1"/>
</dbReference>
<evidence type="ECO:0000256" key="13">
    <source>
        <dbReference type="SAM" id="Phobius"/>
    </source>
</evidence>
<dbReference type="Gene3D" id="3.30.710.10">
    <property type="entry name" value="Potassium Channel Kv1.1, Chain A"/>
    <property type="match status" value="1"/>
</dbReference>
<dbReference type="PRINTS" id="PR01498">
    <property type="entry name" value="SHAWCHANNEL"/>
</dbReference>
<name>A0ABN8P2P0_9CNID</name>
<evidence type="ECO:0000256" key="9">
    <source>
        <dbReference type="ARBA" id="ARBA00023065"/>
    </source>
</evidence>
<feature type="region of interest" description="Disordered" evidence="12">
    <location>
        <begin position="547"/>
        <end position="620"/>
    </location>
</feature>
<keyword evidence="16" id="KW-1185">Reference proteome</keyword>
<feature type="transmembrane region" description="Helical" evidence="13">
    <location>
        <begin position="170"/>
        <end position="193"/>
    </location>
</feature>
<dbReference type="PRINTS" id="PR00169">
    <property type="entry name" value="KCHANNEL"/>
</dbReference>
<dbReference type="PRINTS" id="PR01491">
    <property type="entry name" value="KVCHANNEL"/>
</dbReference>
<keyword evidence="7" id="KW-0630">Potassium</keyword>
<dbReference type="Gene3D" id="1.10.287.70">
    <property type="match status" value="1"/>
</dbReference>
<feature type="region of interest" description="Disordered" evidence="12">
    <location>
        <begin position="468"/>
        <end position="519"/>
    </location>
</feature>
<dbReference type="SUPFAM" id="SSF81324">
    <property type="entry name" value="Voltage-gated potassium channels"/>
    <property type="match status" value="1"/>
</dbReference>
<dbReference type="InterPro" id="IPR000210">
    <property type="entry name" value="BTB/POZ_dom"/>
</dbReference>
<evidence type="ECO:0000256" key="8">
    <source>
        <dbReference type="ARBA" id="ARBA00022989"/>
    </source>
</evidence>
<feature type="transmembrane region" description="Helical" evidence="13">
    <location>
        <begin position="199"/>
        <end position="219"/>
    </location>
</feature>
<evidence type="ECO:0000256" key="4">
    <source>
        <dbReference type="ARBA" id="ARBA00022692"/>
    </source>
</evidence>
<evidence type="ECO:0000313" key="15">
    <source>
        <dbReference type="EMBL" id="CAH3130662.1"/>
    </source>
</evidence>
<feature type="compositionally biased region" description="Polar residues" evidence="12">
    <location>
        <begin position="670"/>
        <end position="680"/>
    </location>
</feature>
<dbReference type="InterPro" id="IPR027359">
    <property type="entry name" value="Volt_channel_dom_sf"/>
</dbReference>
<dbReference type="InterPro" id="IPR003131">
    <property type="entry name" value="T1-type_BTB"/>
</dbReference>
<dbReference type="PANTHER" id="PTHR11537:SF252">
    <property type="entry name" value="POTASSIUM VOLTAGE-GATED CHANNEL PROTEIN SHAW"/>
    <property type="match status" value="1"/>
</dbReference>
<evidence type="ECO:0000256" key="12">
    <source>
        <dbReference type="SAM" id="MobiDB-lite"/>
    </source>
</evidence>
<dbReference type="InterPro" id="IPR011333">
    <property type="entry name" value="SKP1/BTB/POZ_sf"/>
</dbReference>
<evidence type="ECO:0000259" key="14">
    <source>
        <dbReference type="SMART" id="SM00225"/>
    </source>
</evidence>
<evidence type="ECO:0000256" key="11">
    <source>
        <dbReference type="ARBA" id="ARBA00023303"/>
    </source>
</evidence>
<feature type="compositionally biased region" description="Polar residues" evidence="12">
    <location>
        <begin position="412"/>
        <end position="431"/>
    </location>
</feature>
<keyword evidence="2" id="KW-0813">Transport</keyword>
<keyword evidence="8 13" id="KW-1133">Transmembrane helix</keyword>
<evidence type="ECO:0000256" key="7">
    <source>
        <dbReference type="ARBA" id="ARBA00022958"/>
    </source>
</evidence>
<dbReference type="Pfam" id="PF02214">
    <property type="entry name" value="BTB_2"/>
    <property type="match status" value="1"/>
</dbReference>
<keyword evidence="9" id="KW-0406">Ion transport</keyword>
<evidence type="ECO:0000313" key="16">
    <source>
        <dbReference type="Proteomes" id="UP001159405"/>
    </source>
</evidence>
<feature type="transmembrane region" description="Helical" evidence="13">
    <location>
        <begin position="329"/>
        <end position="346"/>
    </location>
</feature>
<feature type="region of interest" description="Disordered" evidence="12">
    <location>
        <begin position="662"/>
        <end position="684"/>
    </location>
</feature>
<evidence type="ECO:0000256" key="10">
    <source>
        <dbReference type="ARBA" id="ARBA00023136"/>
    </source>
</evidence>
<feature type="compositionally biased region" description="Low complexity" evidence="12">
    <location>
        <begin position="495"/>
        <end position="505"/>
    </location>
</feature>
<dbReference type="Pfam" id="PF00520">
    <property type="entry name" value="Ion_trans"/>
    <property type="match status" value="1"/>
</dbReference>
<dbReference type="InterPro" id="IPR005821">
    <property type="entry name" value="Ion_trans_dom"/>
</dbReference>
<comment type="subcellular location">
    <subcellularLocation>
        <location evidence="1">Membrane</location>
        <topology evidence="1">Multi-pass membrane protein</topology>
    </subcellularLocation>
</comment>
<feature type="domain" description="BTB" evidence="14">
    <location>
        <begin position="6"/>
        <end position="105"/>
    </location>
</feature>
<feature type="compositionally biased region" description="Basic and acidic residues" evidence="12">
    <location>
        <begin position="508"/>
        <end position="519"/>
    </location>
</feature>
<keyword evidence="3" id="KW-0633">Potassium transport</keyword>
<dbReference type="InterPro" id="IPR003968">
    <property type="entry name" value="K_chnl_volt-dep_Kv"/>
</dbReference>
<keyword evidence="10 13" id="KW-0472">Membrane</keyword>
<dbReference type="InterPro" id="IPR003974">
    <property type="entry name" value="K_chnl_volt-dep_Kv3"/>
</dbReference>